<dbReference type="RefSeq" id="WP_141495630.1">
    <property type="nucleotide sequence ID" value="NZ_VICF01000002.1"/>
</dbReference>
<dbReference type="Gene3D" id="1.10.8.1180">
    <property type="match status" value="1"/>
</dbReference>
<evidence type="ECO:0000313" key="2">
    <source>
        <dbReference type="EMBL" id="TQC75487.1"/>
    </source>
</evidence>
<feature type="domain" description="DnaT DNA-binding" evidence="1">
    <location>
        <begin position="1"/>
        <end position="68"/>
    </location>
</feature>
<accession>A0ABY3A0J7</accession>
<keyword evidence="3" id="KW-1185">Reference proteome</keyword>
<dbReference type="Proteomes" id="UP000319715">
    <property type="component" value="Unassembled WGS sequence"/>
</dbReference>
<proteinExistence type="predicted"/>
<name>A0ABY3A0J7_9GAMM</name>
<protein>
    <recommendedName>
        <fullName evidence="1">DnaT DNA-binding domain-containing protein</fullName>
    </recommendedName>
</protein>
<gene>
    <name evidence="2" type="ORF">FK492_06040</name>
</gene>
<sequence>MFDGWQPSATFSDTANRIDIKISAAPDRLQLADFVNNWKAESVAYYQSQWELKLARYIEKGRKHLSSKRSRERRDCMLVSGMDYEIPEGFRGG</sequence>
<evidence type="ECO:0000259" key="1">
    <source>
        <dbReference type="Pfam" id="PF17948"/>
    </source>
</evidence>
<comment type="caution">
    <text evidence="2">The sequence shown here is derived from an EMBL/GenBank/DDBJ whole genome shotgun (WGS) entry which is preliminary data.</text>
</comment>
<evidence type="ECO:0000313" key="3">
    <source>
        <dbReference type="Proteomes" id="UP000319715"/>
    </source>
</evidence>
<dbReference type="Pfam" id="PF17948">
    <property type="entry name" value="DnaT"/>
    <property type="match status" value="1"/>
</dbReference>
<reference evidence="2 3" key="1">
    <citation type="submission" date="2019-06" db="EMBL/GenBank/DDBJ databases">
        <title>Pantoea dispersa Assembly.</title>
        <authorList>
            <person name="Wang J."/>
        </authorList>
    </citation>
    <scope>NUCLEOTIDE SEQUENCE [LARGE SCALE GENOMIC DNA]</scope>
    <source>
        <strain evidence="3">bio</strain>
    </source>
</reference>
<organism evidence="2 3">
    <name type="scientific">Pantoea dispersa</name>
    <dbReference type="NCBI Taxonomy" id="59814"/>
    <lineage>
        <taxon>Bacteria</taxon>
        <taxon>Pseudomonadati</taxon>
        <taxon>Pseudomonadota</taxon>
        <taxon>Gammaproteobacteria</taxon>
        <taxon>Enterobacterales</taxon>
        <taxon>Erwiniaceae</taxon>
        <taxon>Pantoea</taxon>
    </lineage>
</organism>
<dbReference type="EMBL" id="VICF01000002">
    <property type="protein sequence ID" value="TQC75487.1"/>
    <property type="molecule type" value="Genomic_DNA"/>
</dbReference>
<dbReference type="InterPro" id="IPR040480">
    <property type="entry name" value="DnaT_DNA_bind"/>
</dbReference>